<protein>
    <submittedName>
        <fullName evidence="1">Uncharacterized protein</fullName>
    </submittedName>
</protein>
<dbReference type="EMBL" id="PQXJ01000320">
    <property type="protein sequence ID" value="TGO52567.1"/>
    <property type="molecule type" value="Genomic_DNA"/>
</dbReference>
<dbReference type="AlphaFoldDB" id="A0A4Z1I7I2"/>
<gene>
    <name evidence="1" type="ORF">BOTNAR_0320g00100</name>
</gene>
<sequence>MADVAALEEGTTAALLDPSLKCMPAFVSCLANAKKMVLCLVNSDLKLLAVEDVFSMPFY</sequence>
<evidence type="ECO:0000313" key="1">
    <source>
        <dbReference type="EMBL" id="TGO52567.1"/>
    </source>
</evidence>
<reference evidence="1 2" key="1">
    <citation type="submission" date="2017-12" db="EMBL/GenBank/DDBJ databases">
        <title>Comparative genomics of Botrytis spp.</title>
        <authorList>
            <person name="Valero-Jimenez C.A."/>
            <person name="Tapia P."/>
            <person name="Veloso J."/>
            <person name="Silva-Moreno E."/>
            <person name="Staats M."/>
            <person name="Valdes J.H."/>
            <person name="Van Kan J.A.L."/>
        </authorList>
    </citation>
    <scope>NUCLEOTIDE SEQUENCE [LARGE SCALE GENOMIC DNA]</scope>
    <source>
        <strain evidence="1 2">MUCL2120</strain>
    </source>
</reference>
<organism evidence="1 2">
    <name type="scientific">Botryotinia narcissicola</name>
    <dbReference type="NCBI Taxonomy" id="278944"/>
    <lineage>
        <taxon>Eukaryota</taxon>
        <taxon>Fungi</taxon>
        <taxon>Dikarya</taxon>
        <taxon>Ascomycota</taxon>
        <taxon>Pezizomycotina</taxon>
        <taxon>Leotiomycetes</taxon>
        <taxon>Helotiales</taxon>
        <taxon>Sclerotiniaceae</taxon>
        <taxon>Botryotinia</taxon>
    </lineage>
</organism>
<name>A0A4Z1I7I2_9HELO</name>
<comment type="caution">
    <text evidence="1">The sequence shown here is derived from an EMBL/GenBank/DDBJ whole genome shotgun (WGS) entry which is preliminary data.</text>
</comment>
<keyword evidence="2" id="KW-1185">Reference proteome</keyword>
<accession>A0A4Z1I7I2</accession>
<dbReference type="Proteomes" id="UP000297452">
    <property type="component" value="Unassembled WGS sequence"/>
</dbReference>
<evidence type="ECO:0000313" key="2">
    <source>
        <dbReference type="Proteomes" id="UP000297452"/>
    </source>
</evidence>
<proteinExistence type="predicted"/>